<dbReference type="Pfam" id="PF13229">
    <property type="entry name" value="Beta_helix"/>
    <property type="match status" value="1"/>
</dbReference>
<dbReference type="Proteomes" id="UP000198379">
    <property type="component" value="Unassembled WGS sequence"/>
</dbReference>
<dbReference type="InterPro" id="IPR012334">
    <property type="entry name" value="Pectin_lyas_fold"/>
</dbReference>
<dbReference type="SUPFAM" id="SSF51126">
    <property type="entry name" value="Pectin lyase-like"/>
    <property type="match status" value="1"/>
</dbReference>
<dbReference type="InterPro" id="IPR011050">
    <property type="entry name" value="Pectin_lyase_fold/virulence"/>
</dbReference>
<dbReference type="Gene3D" id="2.160.20.10">
    <property type="entry name" value="Single-stranded right-handed beta-helix, Pectin lyase-like"/>
    <property type="match status" value="2"/>
</dbReference>
<evidence type="ECO:0000313" key="2">
    <source>
        <dbReference type="EMBL" id="SNR91892.1"/>
    </source>
</evidence>
<keyword evidence="3" id="KW-1185">Reference proteome</keyword>
<dbReference type="InterPro" id="IPR039448">
    <property type="entry name" value="Beta_helix"/>
</dbReference>
<evidence type="ECO:0000313" key="3">
    <source>
        <dbReference type="Proteomes" id="UP000198379"/>
    </source>
</evidence>
<evidence type="ECO:0000259" key="1">
    <source>
        <dbReference type="Pfam" id="PF13229"/>
    </source>
</evidence>
<dbReference type="NCBIfam" id="TIGR03804">
    <property type="entry name" value="para_beta_helix"/>
    <property type="match status" value="2"/>
</dbReference>
<accession>A0A239A8Y6</accession>
<dbReference type="EMBL" id="FZNY01000004">
    <property type="protein sequence ID" value="SNR91892.1"/>
    <property type="molecule type" value="Genomic_DNA"/>
</dbReference>
<organism evidence="2 3">
    <name type="scientific">Dokdonia pacifica</name>
    <dbReference type="NCBI Taxonomy" id="1627892"/>
    <lineage>
        <taxon>Bacteria</taxon>
        <taxon>Pseudomonadati</taxon>
        <taxon>Bacteroidota</taxon>
        <taxon>Flavobacteriia</taxon>
        <taxon>Flavobacteriales</taxon>
        <taxon>Flavobacteriaceae</taxon>
        <taxon>Dokdonia</taxon>
    </lineage>
</organism>
<sequence length="661" mass="71715">MNYLHRLFFIVFCVCSLSASNEKLQPTIPEDCIDNSIFAPEDIFDLQASPYIDLVTGNDYTAAIELAIAHAQLTTIAPNSADANPSGAGAGGIILFPGNKTIEITDAIALNNNITFRASHSKTRIKASDNYSTSNTMFFTTSSIANITFENIIFDGNEEKTAINMFGNNSAIDTISFMNCEFQNMINGGRSAAGISLANVSDVLIKGCTFKNSNFGIRLDKRNRRIKIEDNVFENTLNKNPIRIQGIRDSLFPAIAAYSSDVWITGNKIDVGRADSIIEELSIPRDPETGAVDISTVNSEDDPDYDTYQEWRDGRFGPSAIYLTCGEGNTPEGIPTDNHINVIIENNFADGPDYGFFDGGSADLYSIKDIINLKVNNNTARNSGDLGISLERSSNVIVSNNTVERNNSSGIAFTDVKNPVITNNIVANNALRRDFIYNNVPYGGILLLGTTTNALIEGNQLFCFSLPGDISFPITITEGIDYTRARTSPTSYYGIMIRKAGTEDDGGSPSVGNPFATKIGINNYSGHRWGAIFNEIPSTQITENLAATSFPTDEDLPEGSWVQNSNLNNSALGWGVIDRNQDKLAIGITSENTITLEDASGIQVQDIIGIELPDFNVHWTTVSEINVGGDPNALKIADDPTGDILDAGARVVALRWKTVTQ</sequence>
<dbReference type="SMART" id="SM00710">
    <property type="entry name" value="PbH1"/>
    <property type="match status" value="9"/>
</dbReference>
<name>A0A239A8Y6_9FLAO</name>
<dbReference type="InterPro" id="IPR006626">
    <property type="entry name" value="PbH1"/>
</dbReference>
<dbReference type="RefSeq" id="WP_089372039.1">
    <property type="nucleotide sequence ID" value="NZ_BMEP01000007.1"/>
</dbReference>
<dbReference type="InterPro" id="IPR022441">
    <property type="entry name" value="Para_beta_helix_rpt-2"/>
</dbReference>
<dbReference type="AlphaFoldDB" id="A0A239A8Y6"/>
<protein>
    <submittedName>
        <fullName evidence="2">Parallel beta-helix repeat (Two copies)</fullName>
    </submittedName>
</protein>
<gene>
    <name evidence="2" type="ORF">SAMN06265376_104228</name>
</gene>
<feature type="domain" description="Right handed beta helix" evidence="1">
    <location>
        <begin position="343"/>
        <end position="460"/>
    </location>
</feature>
<proteinExistence type="predicted"/>
<reference evidence="2 3" key="1">
    <citation type="submission" date="2017-06" db="EMBL/GenBank/DDBJ databases">
        <authorList>
            <person name="Kim H.J."/>
            <person name="Triplett B.A."/>
        </authorList>
    </citation>
    <scope>NUCLEOTIDE SEQUENCE [LARGE SCALE GENOMIC DNA]</scope>
    <source>
        <strain evidence="2 3">DSM 25597</strain>
    </source>
</reference>
<dbReference type="OrthoDB" id="1404553at2"/>